<gene>
    <name evidence="2" type="ORF">HanXRQr2_Chr13g0591081</name>
</gene>
<dbReference type="Proteomes" id="UP000215914">
    <property type="component" value="Unassembled WGS sequence"/>
</dbReference>
<dbReference type="Gene3D" id="2.60.40.790">
    <property type="match status" value="1"/>
</dbReference>
<keyword evidence="3" id="KW-1185">Reference proteome</keyword>
<name>A0A9K3HCR3_HELAN</name>
<dbReference type="InterPro" id="IPR008978">
    <property type="entry name" value="HSP20-like_chaperone"/>
</dbReference>
<dbReference type="EMBL" id="MNCJ02000328">
    <property type="protein sequence ID" value="KAF5773664.1"/>
    <property type="molecule type" value="Genomic_DNA"/>
</dbReference>
<keyword evidence="1" id="KW-0346">Stress response</keyword>
<dbReference type="CDD" id="cd06464">
    <property type="entry name" value="ACD_sHsps-like"/>
    <property type="match status" value="1"/>
</dbReference>
<reference evidence="2" key="2">
    <citation type="submission" date="2020-06" db="EMBL/GenBank/DDBJ databases">
        <title>Helianthus annuus Genome sequencing and assembly Release 2.</title>
        <authorList>
            <person name="Gouzy J."/>
            <person name="Langlade N."/>
            <person name="Munos S."/>
        </authorList>
    </citation>
    <scope>NUCLEOTIDE SEQUENCE</scope>
    <source>
        <tissue evidence="2">Leaves</tissue>
    </source>
</reference>
<dbReference type="PANTHER" id="PTHR46991">
    <property type="entry name" value="23.5 KDA HEAT SHOCK PROTEIN, MITOCHONDRIAL"/>
    <property type="match status" value="1"/>
</dbReference>
<dbReference type="PANTHER" id="PTHR46991:SF11">
    <property type="entry name" value="SMALL HEAT SHOCK PROTEIN HSPF"/>
    <property type="match status" value="1"/>
</dbReference>
<comment type="caution">
    <text evidence="2">The sequence shown here is derived from an EMBL/GenBank/DDBJ whole genome shotgun (WGS) entry which is preliminary data.</text>
</comment>
<proteinExistence type="predicted"/>
<organism evidence="2 3">
    <name type="scientific">Helianthus annuus</name>
    <name type="common">Common sunflower</name>
    <dbReference type="NCBI Taxonomy" id="4232"/>
    <lineage>
        <taxon>Eukaryota</taxon>
        <taxon>Viridiplantae</taxon>
        <taxon>Streptophyta</taxon>
        <taxon>Embryophyta</taxon>
        <taxon>Tracheophyta</taxon>
        <taxon>Spermatophyta</taxon>
        <taxon>Magnoliopsida</taxon>
        <taxon>eudicotyledons</taxon>
        <taxon>Gunneridae</taxon>
        <taxon>Pentapetalae</taxon>
        <taxon>asterids</taxon>
        <taxon>campanulids</taxon>
        <taxon>Asterales</taxon>
        <taxon>Asteraceae</taxon>
        <taxon>Asteroideae</taxon>
        <taxon>Heliantheae alliance</taxon>
        <taxon>Heliantheae</taxon>
        <taxon>Helianthus</taxon>
    </lineage>
</organism>
<dbReference type="InterPro" id="IPR044656">
    <property type="entry name" value="HSP14.7/HSP23.5/HSP23.6-like"/>
</dbReference>
<dbReference type="AlphaFoldDB" id="A0A9K3HCR3"/>
<accession>A0A9K3HCR3</accession>
<dbReference type="Gramene" id="mRNA:HanXRQr2_Chr13g0591081">
    <property type="protein sequence ID" value="CDS:HanXRQr2_Chr13g0591081.1"/>
    <property type="gene ID" value="HanXRQr2_Chr13g0591081"/>
</dbReference>
<evidence type="ECO:0000256" key="1">
    <source>
        <dbReference type="ARBA" id="ARBA00023016"/>
    </source>
</evidence>
<dbReference type="SUPFAM" id="SSF49764">
    <property type="entry name" value="HSP20-like chaperones"/>
    <property type="match status" value="1"/>
</dbReference>
<evidence type="ECO:0000313" key="2">
    <source>
        <dbReference type="EMBL" id="KAF5773664.1"/>
    </source>
</evidence>
<evidence type="ECO:0000313" key="3">
    <source>
        <dbReference type="Proteomes" id="UP000215914"/>
    </source>
</evidence>
<sequence>MFDRSYLGKELCEIIAHPAVKSKSFTMYKKDTDESIYIKGNMPGVEKMEVTREGLCVSLNMPGFEIEDVESGFEYDTLIIEGKRDNEHYIAGIRVPEGFHMEHHLIKREMHDGMYKVTLPHVDVIEVEAEKKTNRLEFVAYH</sequence>
<reference evidence="2" key="1">
    <citation type="journal article" date="2017" name="Nature">
        <title>The sunflower genome provides insights into oil metabolism, flowering and Asterid evolution.</title>
        <authorList>
            <person name="Badouin H."/>
            <person name="Gouzy J."/>
            <person name="Grassa C.J."/>
            <person name="Murat F."/>
            <person name="Staton S.E."/>
            <person name="Cottret L."/>
            <person name="Lelandais-Briere C."/>
            <person name="Owens G.L."/>
            <person name="Carrere S."/>
            <person name="Mayjonade B."/>
            <person name="Legrand L."/>
            <person name="Gill N."/>
            <person name="Kane N.C."/>
            <person name="Bowers J.E."/>
            <person name="Hubner S."/>
            <person name="Bellec A."/>
            <person name="Berard A."/>
            <person name="Berges H."/>
            <person name="Blanchet N."/>
            <person name="Boniface M.C."/>
            <person name="Brunel D."/>
            <person name="Catrice O."/>
            <person name="Chaidir N."/>
            <person name="Claudel C."/>
            <person name="Donnadieu C."/>
            <person name="Faraut T."/>
            <person name="Fievet G."/>
            <person name="Helmstetter N."/>
            <person name="King M."/>
            <person name="Knapp S.J."/>
            <person name="Lai Z."/>
            <person name="Le Paslier M.C."/>
            <person name="Lippi Y."/>
            <person name="Lorenzon L."/>
            <person name="Mandel J.R."/>
            <person name="Marage G."/>
            <person name="Marchand G."/>
            <person name="Marquand E."/>
            <person name="Bret-Mestries E."/>
            <person name="Morien E."/>
            <person name="Nambeesan S."/>
            <person name="Nguyen T."/>
            <person name="Pegot-Espagnet P."/>
            <person name="Pouilly N."/>
            <person name="Raftis F."/>
            <person name="Sallet E."/>
            <person name="Schiex T."/>
            <person name="Thomas J."/>
            <person name="Vandecasteele C."/>
            <person name="Vares D."/>
            <person name="Vear F."/>
            <person name="Vautrin S."/>
            <person name="Crespi M."/>
            <person name="Mangin B."/>
            <person name="Burke J.M."/>
            <person name="Salse J."/>
            <person name="Munos S."/>
            <person name="Vincourt P."/>
            <person name="Rieseberg L.H."/>
            <person name="Langlade N.B."/>
        </authorList>
    </citation>
    <scope>NUCLEOTIDE SEQUENCE</scope>
    <source>
        <tissue evidence="2">Leaves</tissue>
    </source>
</reference>
<protein>
    <submittedName>
        <fullName evidence="2">HSP20-like chaperone</fullName>
    </submittedName>
</protein>